<feature type="transmembrane region" description="Helical" evidence="1">
    <location>
        <begin position="421"/>
        <end position="442"/>
    </location>
</feature>
<dbReference type="PANTHER" id="PTHR46825">
    <property type="entry name" value="D-ALANYL-D-ALANINE-CARBOXYPEPTIDASE/ENDOPEPTIDASE AMPH"/>
    <property type="match status" value="1"/>
</dbReference>
<dbReference type="SUPFAM" id="SSF56601">
    <property type="entry name" value="beta-lactamase/transpeptidase-like"/>
    <property type="match status" value="1"/>
</dbReference>
<name>A0ABT9Z167_9BACI</name>
<reference evidence="3 4" key="1">
    <citation type="submission" date="2023-07" db="EMBL/GenBank/DDBJ databases">
        <title>Genomic Encyclopedia of Type Strains, Phase IV (KMG-IV): sequencing the most valuable type-strain genomes for metagenomic binning, comparative biology and taxonomic classification.</title>
        <authorList>
            <person name="Goeker M."/>
        </authorList>
    </citation>
    <scope>NUCLEOTIDE SEQUENCE [LARGE SCALE GENOMIC DNA]</scope>
    <source>
        <strain evidence="3 4">DSM 17723</strain>
    </source>
</reference>
<dbReference type="InterPro" id="IPR001466">
    <property type="entry name" value="Beta-lactam-related"/>
</dbReference>
<evidence type="ECO:0000313" key="3">
    <source>
        <dbReference type="EMBL" id="MDQ0225947.1"/>
    </source>
</evidence>
<dbReference type="EMBL" id="JAUSTZ010000003">
    <property type="protein sequence ID" value="MDQ0225947.1"/>
    <property type="molecule type" value="Genomic_DNA"/>
</dbReference>
<dbReference type="InterPro" id="IPR012338">
    <property type="entry name" value="Beta-lactam/transpept-like"/>
</dbReference>
<dbReference type="Gene3D" id="3.40.710.10">
    <property type="entry name" value="DD-peptidase/beta-lactamase superfamily"/>
    <property type="match status" value="1"/>
</dbReference>
<evidence type="ECO:0000313" key="4">
    <source>
        <dbReference type="Proteomes" id="UP001232245"/>
    </source>
</evidence>
<feature type="transmembrane region" description="Helical" evidence="1">
    <location>
        <begin position="386"/>
        <end position="409"/>
    </location>
</feature>
<evidence type="ECO:0000256" key="1">
    <source>
        <dbReference type="SAM" id="Phobius"/>
    </source>
</evidence>
<sequence>MEIKKGSGHTIGKIILIFILLWISPMYQKTIHAENPSNLDMTKLDEFIRKEMKRLNIPGVSLAIVNDDQIQYLKGYGISGANNNPMTPQTPIVIGSVSKSFTALAILQLVDRGIIRLEERAQSYLPWFRLADEESSKEITIKHLLNQTSGLSTYDGQLSILNGNKTLKEHIKGLKNIELEHEVGETYEYSNLNYDILGLVIEEVTNTPYKKYITNNIFKPLNMKNSYADKSDDKNKTIATGYQTIFGLKFPTEQLNHEGNIPSGYLISSAEDMANYMIALLNNGQFKKERVLSKDKMQELFRPATLMWEDSYYAMGWTINQNVISHDGSTENTYTKVVLDGEYGISLLINSLDYLNIDSYDNIMTGIINIIHHDELQTSNQNPYKIYIIINSLLILTFSLISFSLYRTFKPRNDIRSKSPIGNRIAIIAVNFFIPGMILYYVPKVVPWPTFKLFVPGIGHALFIIPFLLLFIGILKIGRLLRAK</sequence>
<keyword evidence="1" id="KW-1133">Transmembrane helix</keyword>
<organism evidence="3 4">
    <name type="scientific">Metabacillus niabensis</name>
    <dbReference type="NCBI Taxonomy" id="324854"/>
    <lineage>
        <taxon>Bacteria</taxon>
        <taxon>Bacillati</taxon>
        <taxon>Bacillota</taxon>
        <taxon>Bacilli</taxon>
        <taxon>Bacillales</taxon>
        <taxon>Bacillaceae</taxon>
        <taxon>Metabacillus</taxon>
    </lineage>
</organism>
<keyword evidence="1" id="KW-0812">Transmembrane</keyword>
<keyword evidence="1" id="KW-0472">Membrane</keyword>
<comment type="caution">
    <text evidence="3">The sequence shown here is derived from an EMBL/GenBank/DDBJ whole genome shotgun (WGS) entry which is preliminary data.</text>
</comment>
<dbReference type="RefSeq" id="WP_174880745.1">
    <property type="nucleotide sequence ID" value="NZ_CADEPK010000241.1"/>
</dbReference>
<dbReference type="Proteomes" id="UP001232245">
    <property type="component" value="Unassembled WGS sequence"/>
</dbReference>
<dbReference type="InterPro" id="IPR050491">
    <property type="entry name" value="AmpC-like"/>
</dbReference>
<feature type="transmembrane region" description="Helical" evidence="1">
    <location>
        <begin position="454"/>
        <end position="475"/>
    </location>
</feature>
<evidence type="ECO:0000259" key="2">
    <source>
        <dbReference type="Pfam" id="PF00144"/>
    </source>
</evidence>
<keyword evidence="4" id="KW-1185">Reference proteome</keyword>
<proteinExistence type="predicted"/>
<dbReference type="Pfam" id="PF00144">
    <property type="entry name" value="Beta-lactamase"/>
    <property type="match status" value="1"/>
</dbReference>
<feature type="domain" description="Beta-lactamase-related" evidence="2">
    <location>
        <begin position="44"/>
        <end position="353"/>
    </location>
</feature>
<gene>
    <name evidence="3" type="ORF">J2S02_002291</name>
</gene>
<dbReference type="PANTHER" id="PTHR46825:SF9">
    <property type="entry name" value="BETA-LACTAMASE-RELATED DOMAIN-CONTAINING PROTEIN"/>
    <property type="match status" value="1"/>
</dbReference>
<protein>
    <submittedName>
        <fullName evidence="3">CubicO group peptidase (Beta-lactamase class C family)</fullName>
    </submittedName>
</protein>
<accession>A0ABT9Z167</accession>